<evidence type="ECO:0000256" key="1">
    <source>
        <dbReference type="SAM" id="MobiDB-lite"/>
    </source>
</evidence>
<dbReference type="PANTHER" id="PTHR12307:SF36">
    <property type="entry name" value="GLYCOGEN-BINDING SUBUNIT 76A"/>
    <property type="match status" value="1"/>
</dbReference>
<evidence type="ECO:0000313" key="4">
    <source>
        <dbReference type="Proteomes" id="UP000009097"/>
    </source>
</evidence>
<dbReference type="GO" id="GO:2001069">
    <property type="term" value="F:glycogen binding"/>
    <property type="evidence" value="ECO:0007669"/>
    <property type="project" value="TreeGrafter"/>
</dbReference>
<dbReference type="AlphaFoldDB" id="A0A0J9UZ20"/>
<name>A0A0J9UZ20_FUSO4</name>
<dbReference type="EMBL" id="DS231702">
    <property type="protein sequence ID" value="KNB04350.1"/>
    <property type="molecule type" value="Genomic_DNA"/>
</dbReference>
<dbReference type="RefSeq" id="XP_018242395.1">
    <property type="nucleotide sequence ID" value="XM_018385174.1"/>
</dbReference>
<dbReference type="InterPro" id="IPR050782">
    <property type="entry name" value="PP1_regulatory_subunit_3"/>
</dbReference>
<feature type="region of interest" description="Disordered" evidence="1">
    <location>
        <begin position="28"/>
        <end position="91"/>
    </location>
</feature>
<feature type="region of interest" description="Disordered" evidence="1">
    <location>
        <begin position="1"/>
        <end position="20"/>
    </location>
</feature>
<feature type="compositionally biased region" description="Polar residues" evidence="1">
    <location>
        <begin position="28"/>
        <end position="41"/>
    </location>
</feature>
<dbReference type="KEGG" id="fox:FOXG_06487"/>
<organism evidence="3 4">
    <name type="scientific">Fusarium oxysporum f. sp. lycopersici (strain 4287 / CBS 123668 / FGSC 9935 / NRRL 34936)</name>
    <name type="common">Fusarium vascular wilt of tomato</name>
    <dbReference type="NCBI Taxonomy" id="426428"/>
    <lineage>
        <taxon>Eukaryota</taxon>
        <taxon>Fungi</taxon>
        <taxon>Dikarya</taxon>
        <taxon>Ascomycota</taxon>
        <taxon>Pezizomycotina</taxon>
        <taxon>Sordariomycetes</taxon>
        <taxon>Hypocreomycetidae</taxon>
        <taxon>Hypocreales</taxon>
        <taxon>Nectriaceae</taxon>
        <taxon>Fusarium</taxon>
        <taxon>Fusarium oxysporum species complex</taxon>
    </lineage>
</organism>
<evidence type="ECO:0000313" key="3">
    <source>
        <dbReference type="EMBL" id="KNB04350.1"/>
    </source>
</evidence>
<dbReference type="InterPro" id="IPR005036">
    <property type="entry name" value="CBM21_dom"/>
</dbReference>
<dbReference type="Gene3D" id="2.60.40.2440">
    <property type="entry name" value="Carbohydrate binding type-21 domain"/>
    <property type="match status" value="1"/>
</dbReference>
<feature type="compositionally biased region" description="Acidic residues" evidence="1">
    <location>
        <begin position="79"/>
        <end position="91"/>
    </location>
</feature>
<dbReference type="PANTHER" id="PTHR12307">
    <property type="entry name" value="PROTEIN PHOSPHATASE 1 REGULATORY SUBUNIT"/>
    <property type="match status" value="1"/>
</dbReference>
<dbReference type="VEuPathDB" id="FungiDB:FOXG_06487"/>
<sequence length="455" mass="50853">MPYTRPLKPSPCSPPSETVHLDVPWSLQTKPQQSENQSTKILLQGLRESRTHESSVTPPPSDIVADLRAPCDTPHDSDDAVLTESEDETEDWQQSKQRAIRKMSGELVRPILRPPFRQRTASMPTSPTATKSVSFHSHLEETLNFFRLDCPLSISAGSQFGQVDKNSRERPMSRQDVAGRWEMVTPNFPRQSGSRESQFVYIKKLRLLDDQNSMQGLVAVRDVAFRKSVTCRFTFDNWKTISDVAAAYSDGNASGEAPSGYDFFVFTIELSDIVNLESKIAYLCVRYTVNGQEYWDNNSGRNYQVCFFKKTLPLDDNIVAQIVSLQSHNGVPNNVTVVKATSSSFRGLDLAKRYSISAPLNATVRAARRKASRNDTSVSMNATVGSFRLSSCSFSQKSTKSGISPGCSESKFTISMRSGFDRYCSQRALTARTLLSDIDMHDNLNTLPFRPYGLC</sequence>
<gene>
    <name evidence="3" type="ORF">FOXG_06487</name>
</gene>
<reference evidence="3" key="2">
    <citation type="journal article" date="2010" name="Nature">
        <title>Comparative genomics reveals mobile pathogenicity chromosomes in Fusarium.</title>
        <authorList>
            <person name="Ma L.J."/>
            <person name="van der Does H.C."/>
            <person name="Borkovich K.A."/>
            <person name="Coleman J.J."/>
            <person name="Daboussi M.J."/>
            <person name="Di Pietro A."/>
            <person name="Dufresne M."/>
            <person name="Freitag M."/>
            <person name="Grabherr M."/>
            <person name="Henrissat B."/>
            <person name="Houterman P.M."/>
            <person name="Kang S."/>
            <person name="Shim W.B."/>
            <person name="Woloshuk C."/>
            <person name="Xie X."/>
            <person name="Xu J.R."/>
            <person name="Antoniw J."/>
            <person name="Baker S.E."/>
            <person name="Bluhm B.H."/>
            <person name="Breakspear A."/>
            <person name="Brown D.W."/>
            <person name="Butchko R.A."/>
            <person name="Chapman S."/>
            <person name="Coulson R."/>
            <person name="Coutinho P.M."/>
            <person name="Danchin E.G."/>
            <person name="Diener A."/>
            <person name="Gale L.R."/>
            <person name="Gardiner D.M."/>
            <person name="Goff S."/>
            <person name="Hammond-Kosack K.E."/>
            <person name="Hilburn K."/>
            <person name="Hua-Van A."/>
            <person name="Jonkers W."/>
            <person name="Kazan K."/>
            <person name="Kodira C.D."/>
            <person name="Koehrsen M."/>
            <person name="Kumar L."/>
            <person name="Lee Y.H."/>
            <person name="Li L."/>
            <person name="Manners J.M."/>
            <person name="Miranda-Saavedra D."/>
            <person name="Mukherjee M."/>
            <person name="Park G."/>
            <person name="Park J."/>
            <person name="Park S.Y."/>
            <person name="Proctor R.H."/>
            <person name="Regev A."/>
            <person name="Ruiz-Roldan M.C."/>
            <person name="Sain D."/>
            <person name="Sakthikumar S."/>
            <person name="Sykes S."/>
            <person name="Schwartz D.C."/>
            <person name="Turgeon B.G."/>
            <person name="Wapinski I."/>
            <person name="Yoder O."/>
            <person name="Young S."/>
            <person name="Zeng Q."/>
            <person name="Zhou S."/>
            <person name="Galagan J."/>
            <person name="Cuomo C.A."/>
            <person name="Kistler H.C."/>
            <person name="Rep M."/>
        </authorList>
    </citation>
    <scope>NUCLEOTIDE SEQUENCE [LARGE SCALE GENOMIC DNA]</scope>
    <source>
        <strain evidence="3">4287</strain>
    </source>
</reference>
<dbReference type="PROSITE" id="PS51159">
    <property type="entry name" value="CBM21"/>
    <property type="match status" value="1"/>
</dbReference>
<dbReference type="InterPro" id="IPR038175">
    <property type="entry name" value="CBM21_dom_sf"/>
</dbReference>
<protein>
    <recommendedName>
        <fullName evidence="2">CBM21 domain-containing protein</fullName>
    </recommendedName>
</protein>
<dbReference type="GO" id="GO:0008157">
    <property type="term" value="F:protein phosphatase 1 binding"/>
    <property type="evidence" value="ECO:0007669"/>
    <property type="project" value="TreeGrafter"/>
</dbReference>
<reference evidence="3" key="1">
    <citation type="submission" date="2007-04" db="EMBL/GenBank/DDBJ databases">
        <authorList>
            <consortium name="The Broad Institute Genome Sequencing Platform"/>
            <person name="Birren B."/>
            <person name="Lander E."/>
            <person name="Galagan J."/>
            <person name="Nusbaum C."/>
            <person name="Devon K."/>
            <person name="Ma L.-J."/>
            <person name="Jaffe D."/>
            <person name="Butler J."/>
            <person name="Alvarez P."/>
            <person name="Gnerre S."/>
            <person name="Grabherr M."/>
            <person name="Kleber M."/>
            <person name="Mauceli E."/>
            <person name="Brockman W."/>
            <person name="MacCallum I.A."/>
            <person name="Young S."/>
            <person name="LaButti K."/>
            <person name="DeCaprio D."/>
            <person name="Crawford M."/>
            <person name="Koehrsen M."/>
            <person name="Engels R."/>
            <person name="Montgomery P."/>
            <person name="Pearson M."/>
            <person name="Howarth C."/>
            <person name="Larson L."/>
            <person name="White J."/>
            <person name="O'Leary S."/>
            <person name="Kodira C."/>
            <person name="Zeng Q."/>
            <person name="Yandava C."/>
            <person name="Alvarado L."/>
            <person name="Kistler C."/>
            <person name="Shim W.-B."/>
            <person name="Kang S."/>
            <person name="Woloshuk C."/>
        </authorList>
    </citation>
    <scope>NUCLEOTIDE SEQUENCE</scope>
    <source>
        <strain evidence="3">4287</strain>
    </source>
</reference>
<dbReference type="Proteomes" id="UP000009097">
    <property type="component" value="Unassembled WGS sequence"/>
</dbReference>
<accession>A0A0J9UZ20</accession>
<evidence type="ECO:0000259" key="2">
    <source>
        <dbReference type="PROSITE" id="PS51159"/>
    </source>
</evidence>
<dbReference type="GeneID" id="28948370"/>
<dbReference type="GO" id="GO:0005979">
    <property type="term" value="P:regulation of glycogen biosynthetic process"/>
    <property type="evidence" value="ECO:0007669"/>
    <property type="project" value="TreeGrafter"/>
</dbReference>
<dbReference type="OrthoDB" id="1881at2759"/>
<proteinExistence type="predicted"/>
<dbReference type="GO" id="GO:0000164">
    <property type="term" value="C:protein phosphatase type 1 complex"/>
    <property type="evidence" value="ECO:0007669"/>
    <property type="project" value="TreeGrafter"/>
</dbReference>
<dbReference type="Pfam" id="PF03370">
    <property type="entry name" value="CBM_21"/>
    <property type="match status" value="1"/>
</dbReference>
<feature type="domain" description="CBM21" evidence="2">
    <location>
        <begin position="192"/>
        <end position="306"/>
    </location>
</feature>